<keyword evidence="1" id="KW-0732">Signal</keyword>
<evidence type="ECO:0000313" key="2">
    <source>
        <dbReference type="EMBL" id="KKO96486.1"/>
    </source>
</evidence>
<proteinExistence type="predicted"/>
<protein>
    <recommendedName>
        <fullName evidence="4">SSCRP protein</fullName>
    </recommendedName>
</protein>
<gene>
    <name evidence="2" type="ORF">THAR02_11412</name>
</gene>
<dbReference type="AlphaFoldDB" id="A0A0F9Z785"/>
<dbReference type="OrthoDB" id="4894650at2759"/>
<dbReference type="Proteomes" id="UP000034112">
    <property type="component" value="Unassembled WGS sequence"/>
</dbReference>
<dbReference type="OMA" id="SAIHLNC"/>
<evidence type="ECO:0000313" key="3">
    <source>
        <dbReference type="Proteomes" id="UP000034112"/>
    </source>
</evidence>
<comment type="caution">
    <text evidence="2">The sequence shown here is derived from an EMBL/GenBank/DDBJ whole genome shotgun (WGS) entry which is preliminary data.</text>
</comment>
<feature type="signal peptide" evidence="1">
    <location>
        <begin position="1"/>
        <end position="15"/>
    </location>
</feature>
<accession>A0A0F9Z785</accession>
<reference evidence="3" key="1">
    <citation type="journal article" date="2015" name="Genome Announc.">
        <title>Draft whole-genome sequence of the biocontrol agent Trichoderma harzianum T6776.</title>
        <authorList>
            <person name="Baroncelli R."/>
            <person name="Piaggeschi G."/>
            <person name="Fiorini L."/>
            <person name="Bertolini E."/>
            <person name="Zapparata A."/>
            <person name="Pe M.E."/>
            <person name="Sarrocco S."/>
            <person name="Vannacci G."/>
        </authorList>
    </citation>
    <scope>NUCLEOTIDE SEQUENCE [LARGE SCALE GENOMIC DNA]</scope>
    <source>
        <strain evidence="3">T6776</strain>
    </source>
</reference>
<evidence type="ECO:0008006" key="4">
    <source>
        <dbReference type="Google" id="ProtNLM"/>
    </source>
</evidence>
<name>A0A0F9Z785_TRIHA</name>
<organism evidence="2 3">
    <name type="scientific">Trichoderma harzianum</name>
    <name type="common">Hypocrea lixii</name>
    <dbReference type="NCBI Taxonomy" id="5544"/>
    <lineage>
        <taxon>Eukaryota</taxon>
        <taxon>Fungi</taxon>
        <taxon>Dikarya</taxon>
        <taxon>Ascomycota</taxon>
        <taxon>Pezizomycotina</taxon>
        <taxon>Sordariomycetes</taxon>
        <taxon>Hypocreomycetidae</taxon>
        <taxon>Hypocreales</taxon>
        <taxon>Hypocreaceae</taxon>
        <taxon>Trichoderma</taxon>
    </lineage>
</organism>
<dbReference type="EMBL" id="JOKZ01000932">
    <property type="protein sequence ID" value="KKO96486.1"/>
    <property type="molecule type" value="Genomic_DNA"/>
</dbReference>
<evidence type="ECO:0000256" key="1">
    <source>
        <dbReference type="SAM" id="SignalP"/>
    </source>
</evidence>
<sequence>MKAVIVSALIGLASAAPSALAGVDYNQWWDAGCNGRALLTGSLAQGFCTRVESFPGASIKLTPTNPCPAGTSPQVTISTTNDCDNDQPDWTFIATDECVNVTIQPSAIHLNCV</sequence>
<feature type="chain" id="PRO_5012836567" description="SSCRP protein" evidence="1">
    <location>
        <begin position="16"/>
        <end position="113"/>
    </location>
</feature>